<feature type="non-terminal residue" evidence="2">
    <location>
        <position position="222"/>
    </location>
</feature>
<keyword evidence="3" id="KW-1185">Reference proteome</keyword>
<evidence type="ECO:0000313" key="2">
    <source>
        <dbReference type="EMBL" id="RDX97851.1"/>
    </source>
</evidence>
<dbReference type="AlphaFoldDB" id="A0A371H4Y3"/>
<feature type="non-terminal residue" evidence="2">
    <location>
        <position position="1"/>
    </location>
</feature>
<dbReference type="Proteomes" id="UP000257109">
    <property type="component" value="Unassembled WGS sequence"/>
</dbReference>
<organism evidence="2 3">
    <name type="scientific">Mucuna pruriens</name>
    <name type="common">Velvet bean</name>
    <name type="synonym">Dolichos pruriens</name>
    <dbReference type="NCBI Taxonomy" id="157652"/>
    <lineage>
        <taxon>Eukaryota</taxon>
        <taxon>Viridiplantae</taxon>
        <taxon>Streptophyta</taxon>
        <taxon>Embryophyta</taxon>
        <taxon>Tracheophyta</taxon>
        <taxon>Spermatophyta</taxon>
        <taxon>Magnoliopsida</taxon>
        <taxon>eudicotyledons</taxon>
        <taxon>Gunneridae</taxon>
        <taxon>Pentapetalae</taxon>
        <taxon>rosids</taxon>
        <taxon>fabids</taxon>
        <taxon>Fabales</taxon>
        <taxon>Fabaceae</taxon>
        <taxon>Papilionoideae</taxon>
        <taxon>50 kb inversion clade</taxon>
        <taxon>NPAAA clade</taxon>
        <taxon>indigoferoid/millettioid clade</taxon>
        <taxon>Phaseoleae</taxon>
        <taxon>Mucuna</taxon>
    </lineage>
</organism>
<dbReference type="PANTHER" id="PTHR35046">
    <property type="entry name" value="ZINC KNUCKLE (CCHC-TYPE) FAMILY PROTEIN"/>
    <property type="match status" value="1"/>
</dbReference>
<gene>
    <name evidence="2" type="ORF">CR513_19328</name>
</gene>
<proteinExistence type="predicted"/>
<feature type="compositionally biased region" description="Basic and acidic residues" evidence="1">
    <location>
        <begin position="1"/>
        <end position="26"/>
    </location>
</feature>
<dbReference type="EMBL" id="QJKJ01003560">
    <property type="protein sequence ID" value="RDX97851.1"/>
    <property type="molecule type" value="Genomic_DNA"/>
</dbReference>
<evidence type="ECO:0000256" key="1">
    <source>
        <dbReference type="SAM" id="MobiDB-lite"/>
    </source>
</evidence>
<dbReference type="PANTHER" id="PTHR35046:SF18">
    <property type="entry name" value="RNA-DIRECTED DNA POLYMERASE"/>
    <property type="match status" value="1"/>
</dbReference>
<protein>
    <submittedName>
        <fullName evidence="2">Uncharacterized protein</fullName>
    </submittedName>
</protein>
<comment type="caution">
    <text evidence="2">The sequence shown here is derived from an EMBL/GenBank/DDBJ whole genome shotgun (WGS) entry which is preliminary data.</text>
</comment>
<dbReference type="Gene3D" id="3.10.10.10">
    <property type="entry name" value="HIV Type 1 Reverse Transcriptase, subunit A, domain 1"/>
    <property type="match status" value="1"/>
</dbReference>
<evidence type="ECO:0000313" key="3">
    <source>
        <dbReference type="Proteomes" id="UP000257109"/>
    </source>
</evidence>
<dbReference type="SUPFAM" id="SSF56672">
    <property type="entry name" value="DNA/RNA polymerases"/>
    <property type="match status" value="1"/>
</dbReference>
<feature type="region of interest" description="Disordered" evidence="1">
    <location>
        <begin position="1"/>
        <end position="38"/>
    </location>
</feature>
<name>A0A371H4Y3_MUCPR</name>
<sequence length="222" mass="25522">MKKKESKSETEKKREKGKETVGEKSKKPFLSGKRNRKEEKRKEFMLVSHREVRRVLLAKREPLFTTFIDMFLHVFPSITIVPTNVFPKDVPHKLPPFKGKEHHMDLTLGATLPNGETYKMNIGEAKEIQKQVAKLIKTSWVRESMSLCAMPIILVMEGFELGIHGKQTFDLYIPRCNMSPKNACVIVPRNPLPCANGLLPTTFIISLHVNRKLFELYGVLQH</sequence>
<reference evidence="2" key="1">
    <citation type="submission" date="2018-05" db="EMBL/GenBank/DDBJ databases">
        <title>Draft genome of Mucuna pruriens seed.</title>
        <authorList>
            <person name="Nnadi N.E."/>
            <person name="Vos R."/>
            <person name="Hasami M.H."/>
            <person name="Devisetty U.K."/>
            <person name="Aguiy J.C."/>
        </authorList>
    </citation>
    <scope>NUCLEOTIDE SEQUENCE [LARGE SCALE GENOMIC DNA]</scope>
    <source>
        <strain evidence="2">JCA_2017</strain>
    </source>
</reference>
<accession>A0A371H4Y3</accession>
<dbReference type="InterPro" id="IPR043502">
    <property type="entry name" value="DNA/RNA_pol_sf"/>
</dbReference>